<keyword evidence="1" id="KW-0812">Transmembrane</keyword>
<proteinExistence type="predicted"/>
<reference evidence="2" key="1">
    <citation type="journal article" date="2019" name="Ticks Tick Borne Dis.">
        <title>Argasid and ixodid systematics: Implications for soft tick evolution and systematics, with a new argasid species list.</title>
        <authorList>
            <person name="Mans B.J."/>
            <person name="Featherston J."/>
            <person name="Kvas M."/>
            <person name="Pillay K.A."/>
            <person name="de Klerk D.G."/>
            <person name="Pienaar R."/>
            <person name="de Castro M.H."/>
            <person name="Schwan T.G."/>
            <person name="Lopez J.E."/>
            <person name="Teel P."/>
            <person name="Perez de Leon A.A."/>
            <person name="Sonenshine D.E."/>
            <person name="Egekwu N.I."/>
            <person name="Bakkes D.K."/>
            <person name="Heyne H."/>
            <person name="Kanduma E.G."/>
            <person name="Nyangiwe N."/>
            <person name="Bouattour A."/>
            <person name="Latif A.A."/>
        </authorList>
    </citation>
    <scope>NUCLEOTIDE SEQUENCE</scope>
</reference>
<keyword evidence="1" id="KW-1133">Transmembrane helix</keyword>
<keyword evidence="2" id="KW-0496">Mitochondrion</keyword>
<dbReference type="Gene3D" id="1.10.287.3510">
    <property type="match status" value="1"/>
</dbReference>
<keyword evidence="1" id="KW-0472">Membrane</keyword>
<feature type="transmembrane region" description="Helical" evidence="1">
    <location>
        <begin position="57"/>
        <end position="79"/>
    </location>
</feature>
<accession>A0A1P8AGA7</accession>
<sequence length="92" mass="10638">MISFGMMIIISGFITLFFNQHHLLKLLLCFEFMYMGILCLGLFFFCGYENMTGLMMFLLLIVCEASMGLSLMVYMVGYYGNEKMKILSTIFC</sequence>
<organism evidence="2">
    <name type="scientific">Nuttalliella namaqua</name>
    <dbReference type="NCBI Taxonomy" id="1029659"/>
    <lineage>
        <taxon>Eukaryota</taxon>
        <taxon>Metazoa</taxon>
        <taxon>Ecdysozoa</taxon>
        <taxon>Arthropoda</taxon>
        <taxon>Chelicerata</taxon>
        <taxon>Arachnida</taxon>
        <taxon>Acari</taxon>
        <taxon>Parasitiformes</taxon>
        <taxon>Ixodida</taxon>
        <taxon>Ixodoidea</taxon>
        <taxon>Nuttalliellidae</taxon>
        <taxon>Nuttalliella</taxon>
    </lineage>
</organism>
<feature type="transmembrane region" description="Helical" evidence="1">
    <location>
        <begin position="23"/>
        <end position="45"/>
    </location>
</feature>
<evidence type="ECO:0000313" key="2">
    <source>
        <dbReference type="EMBL" id="AMX74153.1"/>
    </source>
</evidence>
<evidence type="ECO:0000256" key="1">
    <source>
        <dbReference type="SAM" id="Phobius"/>
    </source>
</evidence>
<dbReference type="EMBL" id="KR907248">
    <property type="protein sequence ID" value="AMX74153.1"/>
    <property type="molecule type" value="Genomic_DNA"/>
</dbReference>
<name>A0A1P8AGA7_9ACAR</name>
<protein>
    <submittedName>
        <fullName evidence="2">NADH dehydrogenase subunit 4L</fullName>
    </submittedName>
</protein>
<dbReference type="AlphaFoldDB" id="A0A1P8AGA7"/>
<gene>
    <name evidence="2" type="primary">ND4L</name>
</gene>
<geneLocation type="mitochondrion" evidence="2"/>